<dbReference type="Pfam" id="PF05635">
    <property type="entry name" value="23S_rRNA_IVP"/>
    <property type="match status" value="1"/>
</dbReference>
<gene>
    <name evidence="1" type="ORF">A3B25_00385</name>
</gene>
<sequence>MENTKGYRKLLVWHKADQLAFQIYIATRDFLREEIFCLTSQMRRAALSVPANIVEGYARSSEKEKLQFYSISRGSLAEIEYFIDFSFRLGYILDSQHKNLINLRDETGRLLTGLIKSLKKRILI</sequence>
<name>A0A1G2GRR5_9BACT</name>
<dbReference type="Proteomes" id="UP000179106">
    <property type="component" value="Unassembled WGS sequence"/>
</dbReference>
<dbReference type="EMBL" id="MHNW01000042">
    <property type="protein sequence ID" value="OGZ52641.1"/>
    <property type="molecule type" value="Genomic_DNA"/>
</dbReference>
<evidence type="ECO:0000313" key="2">
    <source>
        <dbReference type="Proteomes" id="UP000179106"/>
    </source>
</evidence>
<dbReference type="Gene3D" id="1.20.1440.60">
    <property type="entry name" value="23S rRNA-intervening sequence"/>
    <property type="match status" value="1"/>
</dbReference>
<organism evidence="1 2">
    <name type="scientific">Candidatus Ryanbacteria bacterium RIFCSPLOWO2_01_FULL_48_26</name>
    <dbReference type="NCBI Taxonomy" id="1802126"/>
    <lineage>
        <taxon>Bacteria</taxon>
        <taxon>Candidatus Ryaniibacteriota</taxon>
    </lineage>
</organism>
<accession>A0A1G2GRR5</accession>
<dbReference type="PANTHER" id="PTHR38471:SF2">
    <property type="entry name" value="FOUR HELIX BUNDLE PROTEIN"/>
    <property type="match status" value="1"/>
</dbReference>
<reference evidence="1 2" key="1">
    <citation type="journal article" date="2016" name="Nat. Commun.">
        <title>Thousands of microbial genomes shed light on interconnected biogeochemical processes in an aquifer system.</title>
        <authorList>
            <person name="Anantharaman K."/>
            <person name="Brown C.T."/>
            <person name="Hug L.A."/>
            <person name="Sharon I."/>
            <person name="Castelle C.J."/>
            <person name="Probst A.J."/>
            <person name="Thomas B.C."/>
            <person name="Singh A."/>
            <person name="Wilkins M.J."/>
            <person name="Karaoz U."/>
            <person name="Brodie E.L."/>
            <person name="Williams K.H."/>
            <person name="Hubbard S.S."/>
            <person name="Banfield J.F."/>
        </authorList>
    </citation>
    <scope>NUCLEOTIDE SEQUENCE [LARGE SCALE GENOMIC DNA]</scope>
</reference>
<proteinExistence type="predicted"/>
<dbReference type="SUPFAM" id="SSF158446">
    <property type="entry name" value="IVS-encoded protein-like"/>
    <property type="match status" value="1"/>
</dbReference>
<evidence type="ECO:0000313" key="1">
    <source>
        <dbReference type="EMBL" id="OGZ52641.1"/>
    </source>
</evidence>
<dbReference type="InterPro" id="IPR036583">
    <property type="entry name" value="23S_rRNA_IVS_sf"/>
</dbReference>
<dbReference type="AlphaFoldDB" id="A0A1G2GRR5"/>
<dbReference type="NCBIfam" id="TIGR02436">
    <property type="entry name" value="four helix bundle protein"/>
    <property type="match status" value="1"/>
</dbReference>
<dbReference type="PANTHER" id="PTHR38471">
    <property type="entry name" value="FOUR HELIX BUNDLE PROTEIN"/>
    <property type="match status" value="1"/>
</dbReference>
<dbReference type="InterPro" id="IPR012657">
    <property type="entry name" value="23S_rRNA-intervening_sequence"/>
</dbReference>
<evidence type="ECO:0008006" key="3">
    <source>
        <dbReference type="Google" id="ProtNLM"/>
    </source>
</evidence>
<protein>
    <recommendedName>
        <fullName evidence="3">Four helix bundle protein</fullName>
    </recommendedName>
</protein>
<dbReference type="STRING" id="1802126.A3B25_00385"/>
<dbReference type="CDD" id="cd16377">
    <property type="entry name" value="23S_rRNA_IVP_like"/>
    <property type="match status" value="1"/>
</dbReference>
<comment type="caution">
    <text evidence="1">The sequence shown here is derived from an EMBL/GenBank/DDBJ whole genome shotgun (WGS) entry which is preliminary data.</text>
</comment>